<dbReference type="Proteomes" id="UP001281147">
    <property type="component" value="Unassembled WGS sequence"/>
</dbReference>
<keyword evidence="2" id="KW-1185">Reference proteome</keyword>
<proteinExistence type="predicted"/>
<evidence type="ECO:0000313" key="1">
    <source>
        <dbReference type="EMBL" id="KAK3699023.1"/>
    </source>
</evidence>
<accession>A0ACC3MM82</accession>
<protein>
    <submittedName>
        <fullName evidence="1">Uncharacterized protein</fullName>
    </submittedName>
</protein>
<sequence length="165" mass="19101">MGFLYVFRILILPALVAAALYVLGAYVILPLYRAHHARYAQYIPLDAISQRTSGFRARLQHSVSRFLMPRYMHWRHDMSTEQEDWDGSRSSQSSGGDADLFPEEEGERMIGFDVGRRERLPVRREGGYVEGEVEIDTQRRLSRELEEGFKDESESESDGGDDRRR</sequence>
<evidence type="ECO:0000313" key="2">
    <source>
        <dbReference type="Proteomes" id="UP001281147"/>
    </source>
</evidence>
<comment type="caution">
    <text evidence="1">The sequence shown here is derived from an EMBL/GenBank/DDBJ whole genome shotgun (WGS) entry which is preliminary data.</text>
</comment>
<organism evidence="1 2">
    <name type="scientific">Vermiconidia calcicola</name>
    <dbReference type="NCBI Taxonomy" id="1690605"/>
    <lineage>
        <taxon>Eukaryota</taxon>
        <taxon>Fungi</taxon>
        <taxon>Dikarya</taxon>
        <taxon>Ascomycota</taxon>
        <taxon>Pezizomycotina</taxon>
        <taxon>Dothideomycetes</taxon>
        <taxon>Dothideomycetidae</taxon>
        <taxon>Mycosphaerellales</taxon>
        <taxon>Extremaceae</taxon>
        <taxon>Vermiconidia</taxon>
    </lineage>
</organism>
<dbReference type="EMBL" id="JAUTXU010000202">
    <property type="protein sequence ID" value="KAK3699023.1"/>
    <property type="molecule type" value="Genomic_DNA"/>
</dbReference>
<reference evidence="1" key="1">
    <citation type="submission" date="2023-07" db="EMBL/GenBank/DDBJ databases">
        <title>Black Yeasts Isolated from many extreme environments.</title>
        <authorList>
            <person name="Coleine C."/>
            <person name="Stajich J.E."/>
            <person name="Selbmann L."/>
        </authorList>
    </citation>
    <scope>NUCLEOTIDE SEQUENCE</scope>
    <source>
        <strain evidence="1">CCFEE 5714</strain>
    </source>
</reference>
<name>A0ACC3MM82_9PEZI</name>
<gene>
    <name evidence="1" type="ORF">LTR37_016627</name>
</gene>